<dbReference type="PANTHER" id="PTHR43441">
    <property type="entry name" value="RIBOSOMAL-PROTEIN-SERINE ACETYLTRANSFERASE"/>
    <property type="match status" value="1"/>
</dbReference>
<evidence type="ECO:0000256" key="1">
    <source>
        <dbReference type="SAM" id="MobiDB-lite"/>
    </source>
</evidence>
<sequence>MMPWTDAPAEQLPGNTAAYYWRTRASFSPADWILDLIVRLDGQVVGVQGIHVADYLVVRTGETGSWLGRRFQGRGIGTAMRQVMCALLFDHLDAEEITSAAFTDNPASLAVSRKVGYVDNGTVRVQRRPPEARPVRPLSGRIRRCSGWSRRATVRRWRASMIYCRGHAPRSITSTSSPIPDLTRRGCGHWRPARTRSSATRSPDAHEQTRRRWPLSSPMIWTGGPATASWQLSPAIPTRTGRHS</sequence>
<dbReference type="Gene3D" id="3.40.630.30">
    <property type="match status" value="1"/>
</dbReference>
<dbReference type="InterPro" id="IPR016181">
    <property type="entry name" value="Acyl_CoA_acyltransferase"/>
</dbReference>
<dbReference type="PANTHER" id="PTHR43441:SF11">
    <property type="entry name" value="RIBOSOMAL-PROTEIN-SERINE ACETYLTRANSFERASE"/>
    <property type="match status" value="1"/>
</dbReference>
<dbReference type="InterPro" id="IPR051908">
    <property type="entry name" value="Ribosomal_N-acetyltransferase"/>
</dbReference>
<proteinExistence type="predicted"/>
<accession>A0A8J3ZGS2</accession>
<evidence type="ECO:0000313" key="4">
    <source>
        <dbReference type="Proteomes" id="UP000612585"/>
    </source>
</evidence>
<dbReference type="PROSITE" id="PS51186">
    <property type="entry name" value="GNAT"/>
    <property type="match status" value="1"/>
</dbReference>
<feature type="domain" description="N-acetyltransferase" evidence="2">
    <location>
        <begin position="1"/>
        <end position="136"/>
    </location>
</feature>
<dbReference type="Pfam" id="PF13302">
    <property type="entry name" value="Acetyltransf_3"/>
    <property type="match status" value="1"/>
</dbReference>
<evidence type="ECO:0000259" key="2">
    <source>
        <dbReference type="PROSITE" id="PS51186"/>
    </source>
</evidence>
<keyword evidence="4" id="KW-1185">Reference proteome</keyword>
<dbReference type="InterPro" id="IPR000182">
    <property type="entry name" value="GNAT_dom"/>
</dbReference>
<dbReference type="Proteomes" id="UP000612585">
    <property type="component" value="Unassembled WGS sequence"/>
</dbReference>
<organism evidence="3 4">
    <name type="scientific">Virgisporangium aurantiacum</name>
    <dbReference type="NCBI Taxonomy" id="175570"/>
    <lineage>
        <taxon>Bacteria</taxon>
        <taxon>Bacillati</taxon>
        <taxon>Actinomycetota</taxon>
        <taxon>Actinomycetes</taxon>
        <taxon>Micromonosporales</taxon>
        <taxon>Micromonosporaceae</taxon>
        <taxon>Virgisporangium</taxon>
    </lineage>
</organism>
<dbReference type="GO" id="GO:0005737">
    <property type="term" value="C:cytoplasm"/>
    <property type="evidence" value="ECO:0007669"/>
    <property type="project" value="TreeGrafter"/>
</dbReference>
<dbReference type="AlphaFoldDB" id="A0A8J3ZGS2"/>
<evidence type="ECO:0000313" key="3">
    <source>
        <dbReference type="EMBL" id="GIJ63842.1"/>
    </source>
</evidence>
<comment type="caution">
    <text evidence="3">The sequence shown here is derived from an EMBL/GenBank/DDBJ whole genome shotgun (WGS) entry which is preliminary data.</text>
</comment>
<gene>
    <name evidence="3" type="ORF">Vau01_113580</name>
</gene>
<feature type="region of interest" description="Disordered" evidence="1">
    <location>
        <begin position="173"/>
        <end position="244"/>
    </location>
</feature>
<dbReference type="GO" id="GO:0008999">
    <property type="term" value="F:protein-N-terminal-alanine acetyltransferase activity"/>
    <property type="evidence" value="ECO:0007669"/>
    <property type="project" value="TreeGrafter"/>
</dbReference>
<reference evidence="3" key="1">
    <citation type="submission" date="2021-01" db="EMBL/GenBank/DDBJ databases">
        <title>Whole genome shotgun sequence of Virgisporangium aurantiacum NBRC 16421.</title>
        <authorList>
            <person name="Komaki H."/>
            <person name="Tamura T."/>
        </authorList>
    </citation>
    <scope>NUCLEOTIDE SEQUENCE</scope>
    <source>
        <strain evidence="3">NBRC 16421</strain>
    </source>
</reference>
<dbReference type="GO" id="GO:1990189">
    <property type="term" value="F:protein N-terminal-serine acetyltransferase activity"/>
    <property type="evidence" value="ECO:0007669"/>
    <property type="project" value="TreeGrafter"/>
</dbReference>
<dbReference type="SUPFAM" id="SSF55729">
    <property type="entry name" value="Acyl-CoA N-acyltransferases (Nat)"/>
    <property type="match status" value="1"/>
</dbReference>
<dbReference type="EMBL" id="BOPG01000103">
    <property type="protein sequence ID" value="GIJ63842.1"/>
    <property type="molecule type" value="Genomic_DNA"/>
</dbReference>
<name>A0A8J3ZGS2_9ACTN</name>
<protein>
    <recommendedName>
        <fullName evidence="2">N-acetyltransferase domain-containing protein</fullName>
    </recommendedName>
</protein>